<keyword evidence="8" id="KW-1160">Virus entry into host cell</keyword>
<evidence type="ECO:0000256" key="5">
    <source>
        <dbReference type="ARBA" id="ARBA00022908"/>
    </source>
</evidence>
<dbReference type="CDD" id="cd00796">
    <property type="entry name" value="INT_Rci_Hp1_C"/>
    <property type="match status" value="1"/>
</dbReference>
<reference evidence="10" key="1">
    <citation type="submission" date="2019-12" db="EMBL/GenBank/DDBJ databases">
        <title>S2B, a lysogenic bacteriophage that infects Caulobacter crescentus.</title>
        <authorList>
            <person name="Ely B."/>
            <person name="Berrios L."/>
            <person name="Thomas Q."/>
        </authorList>
    </citation>
    <scope>NUCLEOTIDE SEQUENCE</scope>
</reference>
<evidence type="ECO:0000256" key="6">
    <source>
        <dbReference type="ARBA" id="ARBA00023125"/>
    </source>
</evidence>
<dbReference type="InterPro" id="IPR013762">
    <property type="entry name" value="Integrase-like_cat_sf"/>
</dbReference>
<dbReference type="EMBL" id="MN857473">
    <property type="protein sequence ID" value="QOC54170.1"/>
    <property type="molecule type" value="Genomic_DNA"/>
</dbReference>
<keyword evidence="6" id="KW-0238">DNA-binding</keyword>
<dbReference type="PROSITE" id="PS51898">
    <property type="entry name" value="TYR_RECOMBINASE"/>
    <property type="match status" value="1"/>
</dbReference>
<keyword evidence="7" id="KW-0233">DNA recombination</keyword>
<dbReference type="Proteomes" id="UP000827856">
    <property type="component" value="Segment"/>
</dbReference>
<dbReference type="GO" id="GO:0015074">
    <property type="term" value="P:DNA integration"/>
    <property type="evidence" value="ECO:0007669"/>
    <property type="project" value="UniProtKB-KW"/>
</dbReference>
<keyword evidence="5" id="KW-0229">DNA integration</keyword>
<dbReference type="Pfam" id="PF00589">
    <property type="entry name" value="Phage_integrase"/>
    <property type="match status" value="1"/>
</dbReference>
<keyword evidence="8" id="KW-1179">Viral genome integration</keyword>
<feature type="domain" description="Tyr recombinase" evidence="9">
    <location>
        <begin position="168"/>
        <end position="353"/>
    </location>
</feature>
<dbReference type="PANTHER" id="PTHR30349">
    <property type="entry name" value="PHAGE INTEGRASE-RELATED"/>
    <property type="match status" value="1"/>
</dbReference>
<dbReference type="GO" id="GO:0044826">
    <property type="term" value="P:viral genome integration into host DNA"/>
    <property type="evidence" value="ECO:0007669"/>
    <property type="project" value="UniProtKB-KW"/>
</dbReference>
<dbReference type="Gene3D" id="1.10.150.130">
    <property type="match status" value="1"/>
</dbReference>
<organism evidence="10 11">
    <name type="scientific">Caulobacter phage S2B</name>
    <dbReference type="NCBI Taxonomy" id="2759120"/>
    <lineage>
        <taxon>Viruses</taxon>
        <taxon>Duplodnaviria</taxon>
        <taxon>Heunggongvirae</taxon>
        <taxon>Uroviricota</taxon>
        <taxon>Caudoviricetes</taxon>
        <taxon>Autographivirales</taxon>
        <taxon>Autographivirales incertae sedis</taxon>
        <taxon>Sumtervirus</taxon>
        <taxon>Sumtervirus S2B</taxon>
    </lineage>
</organism>
<accession>A0AAE7MLA0</accession>
<dbReference type="InterPro" id="IPR011010">
    <property type="entry name" value="DNA_brk_join_enz"/>
</dbReference>
<sequence>MKFRKKPSGIWVVDYIDETGERRRVTTGTRDRAEAHRIGPLIVAGTYVSPDTVKTQATDGRMTVDELFRHCELTIWKPGKVKAQATIKSNLKLLRERIGSEPVAEITKKRLEALAEEMEAEGYAPATIKRKLDTLSKALGVAEGLHDTRGRVVITTKPKMPSITVRNYCDRVLEPDEEAAVFAAIEKRREAEPGRDWQRFGLLIRFMLDTGCRLGEALNARVERIETFSGRTWVTFPIYTTKNDKPRQLPLTRAIEENIELLKAMAGPDGRLFPYSPANVWYKWTNMRDDLAKLGFDISDVKLHTLRHTCLTKLARTSLPIHKIMQWAGHSSIEITVKRYAHLRPEETMDALHILDGLEPPRSHPGLRLVS</sequence>
<evidence type="ECO:0000256" key="1">
    <source>
        <dbReference type="ARBA" id="ARBA00008857"/>
    </source>
</evidence>
<name>A0AAE7MLA0_9CAUD</name>
<gene>
    <name evidence="10" type="primary">S2B_gp056c</name>
</gene>
<keyword evidence="3" id="KW-0808">Transferase</keyword>
<keyword evidence="11" id="KW-1185">Reference proteome</keyword>
<evidence type="ECO:0000256" key="4">
    <source>
        <dbReference type="ARBA" id="ARBA00022801"/>
    </source>
</evidence>
<proteinExistence type="inferred from homology"/>
<evidence type="ECO:0000313" key="11">
    <source>
        <dbReference type="Proteomes" id="UP000827856"/>
    </source>
</evidence>
<dbReference type="InterPro" id="IPR002104">
    <property type="entry name" value="Integrase_catalytic"/>
</dbReference>
<dbReference type="GO" id="GO:0075713">
    <property type="term" value="P:establishment of integrated proviral latency"/>
    <property type="evidence" value="ECO:0007669"/>
    <property type="project" value="UniProtKB-KW"/>
</dbReference>
<protein>
    <recommendedName>
        <fullName evidence="2">Integrase</fullName>
    </recommendedName>
</protein>
<evidence type="ECO:0000256" key="2">
    <source>
        <dbReference type="ARBA" id="ARBA00016082"/>
    </source>
</evidence>
<evidence type="ECO:0000259" key="9">
    <source>
        <dbReference type="PROSITE" id="PS51898"/>
    </source>
</evidence>
<dbReference type="InterPro" id="IPR010998">
    <property type="entry name" value="Integrase_recombinase_N"/>
</dbReference>
<dbReference type="InterPro" id="IPR050090">
    <property type="entry name" value="Tyrosine_recombinase_XerCD"/>
</dbReference>
<evidence type="ECO:0000256" key="8">
    <source>
        <dbReference type="ARBA" id="ARBA00023195"/>
    </source>
</evidence>
<dbReference type="GO" id="GO:0006310">
    <property type="term" value="P:DNA recombination"/>
    <property type="evidence" value="ECO:0007669"/>
    <property type="project" value="UniProtKB-KW"/>
</dbReference>
<dbReference type="GO" id="GO:0003677">
    <property type="term" value="F:DNA binding"/>
    <property type="evidence" value="ECO:0007669"/>
    <property type="project" value="UniProtKB-KW"/>
</dbReference>
<dbReference type="GO" id="GO:0016740">
    <property type="term" value="F:transferase activity"/>
    <property type="evidence" value="ECO:0007669"/>
    <property type="project" value="UniProtKB-KW"/>
</dbReference>
<evidence type="ECO:0000256" key="7">
    <source>
        <dbReference type="ARBA" id="ARBA00023172"/>
    </source>
</evidence>
<dbReference type="SUPFAM" id="SSF56349">
    <property type="entry name" value="DNA breaking-rejoining enzymes"/>
    <property type="match status" value="1"/>
</dbReference>
<dbReference type="GO" id="GO:0016787">
    <property type="term" value="F:hydrolase activity"/>
    <property type="evidence" value="ECO:0007669"/>
    <property type="project" value="UniProtKB-KW"/>
</dbReference>
<evidence type="ECO:0000313" key="10">
    <source>
        <dbReference type="EMBL" id="QOC54170.1"/>
    </source>
</evidence>
<dbReference type="PANTHER" id="PTHR30349:SF64">
    <property type="entry name" value="PROPHAGE INTEGRASE INTD-RELATED"/>
    <property type="match status" value="1"/>
</dbReference>
<comment type="similarity">
    <text evidence="1">Belongs to the 'phage' integrase family.</text>
</comment>
<evidence type="ECO:0000256" key="3">
    <source>
        <dbReference type="ARBA" id="ARBA00022679"/>
    </source>
</evidence>
<keyword evidence="4" id="KW-0378">Hydrolase</keyword>
<dbReference type="Gene3D" id="1.10.443.10">
    <property type="entry name" value="Intergrase catalytic core"/>
    <property type="match status" value="1"/>
</dbReference>